<reference evidence="8 9" key="1">
    <citation type="submission" date="2016-11" db="EMBL/GenBank/DDBJ databases">
        <authorList>
            <person name="Jaros S."/>
            <person name="Januszkiewicz K."/>
            <person name="Wedrychowicz H."/>
        </authorList>
    </citation>
    <scope>NUCLEOTIDE SEQUENCE [LARGE SCALE GENOMIC DNA]</scope>
    <source>
        <strain evidence="8 9">DSM 19980</strain>
    </source>
</reference>
<evidence type="ECO:0000259" key="6">
    <source>
        <dbReference type="Pfam" id="PF03888"/>
    </source>
</evidence>
<dbReference type="STRING" id="1121942.SAMN02745148_03169"/>
<dbReference type="PANTHER" id="PTHR38782:SF1">
    <property type="entry name" value="SIGMA-E FACTOR REGULATORY PROTEIN RSEB"/>
    <property type="match status" value="1"/>
</dbReference>
<evidence type="ECO:0000259" key="7">
    <source>
        <dbReference type="Pfam" id="PF17188"/>
    </source>
</evidence>
<protein>
    <submittedName>
        <fullName evidence="8">Sigma E regulatory protein, MucB/RseB</fullName>
    </submittedName>
</protein>
<keyword evidence="3 5" id="KW-0732">Signal</keyword>
<evidence type="ECO:0000256" key="2">
    <source>
        <dbReference type="ARBA" id="ARBA00008150"/>
    </source>
</evidence>
<evidence type="ECO:0000313" key="8">
    <source>
        <dbReference type="EMBL" id="SHF63577.1"/>
    </source>
</evidence>
<evidence type="ECO:0000256" key="3">
    <source>
        <dbReference type="ARBA" id="ARBA00022729"/>
    </source>
</evidence>
<feature type="domain" description="MucB/RseB C-terminal" evidence="7">
    <location>
        <begin position="223"/>
        <end position="319"/>
    </location>
</feature>
<evidence type="ECO:0000313" key="9">
    <source>
        <dbReference type="Proteomes" id="UP000184346"/>
    </source>
</evidence>
<evidence type="ECO:0000256" key="1">
    <source>
        <dbReference type="ARBA" id="ARBA00004418"/>
    </source>
</evidence>
<dbReference type="InterPro" id="IPR033436">
    <property type="entry name" value="MucB/RseB_C"/>
</dbReference>
<dbReference type="EMBL" id="FQUJ01000016">
    <property type="protein sequence ID" value="SHF63577.1"/>
    <property type="molecule type" value="Genomic_DNA"/>
</dbReference>
<dbReference type="AlphaFoldDB" id="A0A1M5D9I2"/>
<keyword evidence="4" id="KW-0574">Periplasm</keyword>
<dbReference type="GO" id="GO:0030288">
    <property type="term" value="C:outer membrane-bounded periplasmic space"/>
    <property type="evidence" value="ECO:0007669"/>
    <property type="project" value="TreeGrafter"/>
</dbReference>
<dbReference type="InterPro" id="IPR038484">
    <property type="entry name" value="MucB/RseB_C_sf"/>
</dbReference>
<dbReference type="GO" id="GO:0032885">
    <property type="term" value="P:regulation of polysaccharide biosynthetic process"/>
    <property type="evidence" value="ECO:0007669"/>
    <property type="project" value="TreeGrafter"/>
</dbReference>
<dbReference type="Gene3D" id="2.50.20.10">
    <property type="entry name" value="Lipoprotein localisation LolA/LolB/LppX"/>
    <property type="match status" value="1"/>
</dbReference>
<keyword evidence="9" id="KW-1185">Reference proteome</keyword>
<dbReference type="InterPro" id="IPR033434">
    <property type="entry name" value="MucB/RseB_N"/>
</dbReference>
<proteinExistence type="inferred from homology"/>
<evidence type="ECO:0000256" key="4">
    <source>
        <dbReference type="ARBA" id="ARBA00022764"/>
    </source>
</evidence>
<sequence length="333" mass="36752">MAVPLRTAALGGAALLLLMTTVVSPSAVASTDTDNSFDCQRLAEAEMPTTPVDWLERSMLASQCYLFQARAVRISREGVRTLALVHEIHDGVVREVASYLDGPAVVYERYGRVGRNAVLINRAAGGSQAADLDHVERYYRLTLGGEERIAGRSSMRLDVQPLDEFRYGHRLWLDRETGLPLKQNLIDGEGQILETFQMTELDKPTLYDKPVALEPVHDMPLGPWQPGWLPAGYTLAPLPPSPGFSGKTVSHRLYSDGLSSFSLFVEPLEEGSKALLPGLHRLGISHAAVRHLSMNDRVMQVVVMGELPPEVLHRVASQLQYRSVERAQREPGP</sequence>
<accession>A0A1M5D9I2</accession>
<evidence type="ECO:0000256" key="5">
    <source>
        <dbReference type="SAM" id="SignalP"/>
    </source>
</evidence>
<feature type="domain" description="MucB/RseB N-terminal" evidence="6">
    <location>
        <begin position="52"/>
        <end position="203"/>
    </location>
</feature>
<dbReference type="Proteomes" id="UP000184346">
    <property type="component" value="Unassembled WGS sequence"/>
</dbReference>
<name>A0A1M5D9I2_9GAMM</name>
<feature type="chain" id="PRO_5012228920" evidence="5">
    <location>
        <begin position="30"/>
        <end position="333"/>
    </location>
</feature>
<comment type="subcellular location">
    <subcellularLocation>
        <location evidence="1">Periplasm</location>
    </subcellularLocation>
</comment>
<dbReference type="Gene3D" id="3.30.200.100">
    <property type="entry name" value="MucB/RseB, C-terminal domain"/>
    <property type="match status" value="1"/>
</dbReference>
<dbReference type="PIRSF" id="PIRSF005427">
    <property type="entry name" value="RseB"/>
    <property type="match status" value="1"/>
</dbReference>
<dbReference type="Pfam" id="PF03888">
    <property type="entry name" value="MucB_RseB"/>
    <property type="match status" value="1"/>
</dbReference>
<dbReference type="GO" id="GO:0045152">
    <property type="term" value="F:antisigma factor binding"/>
    <property type="evidence" value="ECO:0007669"/>
    <property type="project" value="TreeGrafter"/>
</dbReference>
<dbReference type="CDD" id="cd16327">
    <property type="entry name" value="RseB"/>
    <property type="match status" value="1"/>
</dbReference>
<feature type="signal peptide" evidence="5">
    <location>
        <begin position="1"/>
        <end position="29"/>
    </location>
</feature>
<organism evidence="8 9">
    <name type="scientific">Modicisalibacter ilicicola DSM 19980</name>
    <dbReference type="NCBI Taxonomy" id="1121942"/>
    <lineage>
        <taxon>Bacteria</taxon>
        <taxon>Pseudomonadati</taxon>
        <taxon>Pseudomonadota</taxon>
        <taxon>Gammaproteobacteria</taxon>
        <taxon>Oceanospirillales</taxon>
        <taxon>Halomonadaceae</taxon>
        <taxon>Modicisalibacter</taxon>
    </lineage>
</organism>
<gene>
    <name evidence="8" type="ORF">SAMN02745148_03169</name>
</gene>
<dbReference type="Pfam" id="PF17188">
    <property type="entry name" value="MucB_RseB_C"/>
    <property type="match status" value="1"/>
</dbReference>
<dbReference type="PANTHER" id="PTHR38782">
    <property type="match status" value="1"/>
</dbReference>
<comment type="similarity">
    <text evidence="2">Belongs to the RseB family.</text>
</comment>
<dbReference type="InterPro" id="IPR005588">
    <property type="entry name" value="MucB_RseB"/>
</dbReference>